<sequence length="203" mass="21762">MDLKPGDELTGTSKNGEPLLVRITERYPEAGIARIIYGNPQIEDVLAVRPALGLDVQGYLGGTITFSGTFKTVPGIRIIGIRGFSGLFPVVGIEFPLSSAGPEGVPLFPYAGMQLQWDIGRFQILPSGVLGLGIYLPPGGDGSYSADYLGGIGEIGISWLVHDSWRILLGLGYSSWVGRSGLEEDDRYGYNGITLRGGLVWKM</sequence>
<evidence type="ECO:0000313" key="2">
    <source>
        <dbReference type="Proteomes" id="UP000192343"/>
    </source>
</evidence>
<dbReference type="AlphaFoldDB" id="A0A1Y1RTK3"/>
<dbReference type="STRING" id="1963862.B4O97_17475"/>
<proteinExistence type="predicted"/>
<protein>
    <recommendedName>
        <fullName evidence="3">Outer membrane protein beta-barrel domain-containing protein</fullName>
    </recommendedName>
</protein>
<dbReference type="RefSeq" id="WP_083052802.1">
    <property type="nucleotide sequence ID" value="NZ_MWQY01000027.1"/>
</dbReference>
<keyword evidence="2" id="KW-1185">Reference proteome</keyword>
<name>A0A1Y1RTK3_9SPIO</name>
<dbReference type="Proteomes" id="UP000192343">
    <property type="component" value="Unassembled WGS sequence"/>
</dbReference>
<organism evidence="1 2">
    <name type="scientific">Marispirochaeta aestuarii</name>
    <dbReference type="NCBI Taxonomy" id="1963862"/>
    <lineage>
        <taxon>Bacteria</taxon>
        <taxon>Pseudomonadati</taxon>
        <taxon>Spirochaetota</taxon>
        <taxon>Spirochaetia</taxon>
        <taxon>Spirochaetales</taxon>
        <taxon>Spirochaetaceae</taxon>
        <taxon>Marispirochaeta</taxon>
    </lineage>
</organism>
<accession>A0A1Y1RTK3</accession>
<comment type="caution">
    <text evidence="1">The sequence shown here is derived from an EMBL/GenBank/DDBJ whole genome shotgun (WGS) entry which is preliminary data.</text>
</comment>
<evidence type="ECO:0000313" key="1">
    <source>
        <dbReference type="EMBL" id="ORC31111.1"/>
    </source>
</evidence>
<dbReference type="EMBL" id="MWQY01000027">
    <property type="protein sequence ID" value="ORC31111.1"/>
    <property type="molecule type" value="Genomic_DNA"/>
</dbReference>
<reference evidence="1 2" key="1">
    <citation type="submission" date="2017-03" db="EMBL/GenBank/DDBJ databases">
        <title>Draft Genome sequence of Marispirochaeta sp. strain JC444.</title>
        <authorList>
            <person name="Shivani Y."/>
            <person name="Subhash Y."/>
            <person name="Sasikala C."/>
            <person name="Ramana C."/>
        </authorList>
    </citation>
    <scope>NUCLEOTIDE SEQUENCE [LARGE SCALE GENOMIC DNA]</scope>
    <source>
        <strain evidence="1 2">JC444</strain>
    </source>
</reference>
<evidence type="ECO:0008006" key="3">
    <source>
        <dbReference type="Google" id="ProtNLM"/>
    </source>
</evidence>
<dbReference type="OrthoDB" id="9887449at2"/>
<gene>
    <name evidence="1" type="ORF">B4O97_17475</name>
</gene>